<evidence type="ECO:0000313" key="2">
    <source>
        <dbReference type="EMBL" id="GMN28242.1"/>
    </source>
</evidence>
<keyword evidence="1" id="KW-0472">Membrane</keyword>
<proteinExistence type="predicted"/>
<accession>A0AA88CSS4</accession>
<gene>
    <name evidence="2" type="ORF">TIFTF001_041137</name>
</gene>
<dbReference type="PANTHER" id="PTHR35465:SF1">
    <property type="entry name" value="PHOSPHATIDYLINOSITOL-GLYCAN BIOSYNTHESIS CLASS X PROTEIN"/>
    <property type="match status" value="1"/>
</dbReference>
<organism evidence="2 3">
    <name type="scientific">Ficus carica</name>
    <name type="common">Common fig</name>
    <dbReference type="NCBI Taxonomy" id="3494"/>
    <lineage>
        <taxon>Eukaryota</taxon>
        <taxon>Viridiplantae</taxon>
        <taxon>Streptophyta</taxon>
        <taxon>Embryophyta</taxon>
        <taxon>Tracheophyta</taxon>
        <taxon>Spermatophyta</taxon>
        <taxon>Magnoliopsida</taxon>
        <taxon>eudicotyledons</taxon>
        <taxon>Gunneridae</taxon>
        <taxon>Pentapetalae</taxon>
        <taxon>rosids</taxon>
        <taxon>fabids</taxon>
        <taxon>Rosales</taxon>
        <taxon>Moraceae</taxon>
        <taxon>Ficeae</taxon>
        <taxon>Ficus</taxon>
    </lineage>
</organism>
<sequence>MARLVLPCKSSGLVRTSLFGLIFSSPVITDSLIMIIGLILNLQLQPTRRVGFVENSAKRIVKYQRFQSTVLNAGEELQRETLPLRMGSRLYQLQGLKSFTWYEVKISYPSCIPASFSLELKRDKSDLTLHMNRRLLNTEKIIFKTVSLDFSDQGRMYVLVSVEPEGFVAIPNVPEQEFILFNIACDELLLGIPYKAWWVVVLGRMYVLVSVEPEGFVAIPNVLELEFIL</sequence>
<reference evidence="2" key="1">
    <citation type="submission" date="2023-07" db="EMBL/GenBank/DDBJ databases">
        <title>draft genome sequence of fig (Ficus carica).</title>
        <authorList>
            <person name="Takahashi T."/>
            <person name="Nishimura K."/>
        </authorList>
    </citation>
    <scope>NUCLEOTIDE SEQUENCE</scope>
</reference>
<evidence type="ECO:0000313" key="3">
    <source>
        <dbReference type="Proteomes" id="UP001187192"/>
    </source>
</evidence>
<dbReference type="PANTHER" id="PTHR35465">
    <property type="entry name" value="CAVEOLIN-1 PROTEIN"/>
    <property type="match status" value="1"/>
</dbReference>
<dbReference type="Proteomes" id="UP001187192">
    <property type="component" value="Unassembled WGS sequence"/>
</dbReference>
<keyword evidence="1" id="KW-1133">Transmembrane helix</keyword>
<feature type="transmembrane region" description="Helical" evidence="1">
    <location>
        <begin position="20"/>
        <end position="40"/>
    </location>
</feature>
<dbReference type="EMBL" id="BTGU01001718">
    <property type="protein sequence ID" value="GMN28242.1"/>
    <property type="molecule type" value="Genomic_DNA"/>
</dbReference>
<protein>
    <submittedName>
        <fullName evidence="2">Uncharacterized protein</fullName>
    </submittedName>
</protein>
<comment type="caution">
    <text evidence="2">The sequence shown here is derived from an EMBL/GenBank/DDBJ whole genome shotgun (WGS) entry which is preliminary data.</text>
</comment>
<name>A0AA88CSS4_FICCA</name>
<evidence type="ECO:0000256" key="1">
    <source>
        <dbReference type="SAM" id="Phobius"/>
    </source>
</evidence>
<keyword evidence="1" id="KW-0812">Transmembrane</keyword>
<keyword evidence="3" id="KW-1185">Reference proteome</keyword>
<dbReference type="AlphaFoldDB" id="A0AA88CSS4"/>